<evidence type="ECO:0000256" key="8">
    <source>
        <dbReference type="SAM" id="Phobius"/>
    </source>
</evidence>
<evidence type="ECO:0000313" key="11">
    <source>
        <dbReference type="Proteomes" id="UP000005222"/>
    </source>
</evidence>
<feature type="region of interest" description="Disordered" evidence="7">
    <location>
        <begin position="1"/>
        <end position="45"/>
    </location>
</feature>
<dbReference type="OrthoDB" id="440553at2759"/>
<comment type="subcellular location">
    <subcellularLocation>
        <location evidence="1">Membrane</location>
        <topology evidence="1">Multi-pass membrane protein</topology>
    </subcellularLocation>
</comment>
<evidence type="ECO:0000256" key="6">
    <source>
        <dbReference type="ARBA" id="ARBA00038347"/>
    </source>
</evidence>
<evidence type="ECO:0000256" key="4">
    <source>
        <dbReference type="ARBA" id="ARBA00022989"/>
    </source>
</evidence>
<evidence type="ECO:0000259" key="9">
    <source>
        <dbReference type="PROSITE" id="PS50850"/>
    </source>
</evidence>
<feature type="transmembrane region" description="Helical" evidence="8">
    <location>
        <begin position="130"/>
        <end position="149"/>
    </location>
</feature>
<dbReference type="InterPro" id="IPR011701">
    <property type="entry name" value="MFS"/>
</dbReference>
<dbReference type="PANTHER" id="PTHR23502:SF51">
    <property type="entry name" value="QUINIDINE RESISTANCE PROTEIN 1-RELATED"/>
    <property type="match status" value="1"/>
</dbReference>
<dbReference type="PANTHER" id="PTHR23502">
    <property type="entry name" value="MAJOR FACILITATOR SUPERFAMILY"/>
    <property type="match status" value="1"/>
</dbReference>
<dbReference type="AlphaFoldDB" id="G8Y0U1"/>
<dbReference type="OMA" id="DAMGRGW"/>
<comment type="similarity">
    <text evidence="6">Belongs to the major facilitator superfamily. CAR1 family.</text>
</comment>
<dbReference type="EMBL" id="FO082046">
    <property type="protein sequence ID" value="CCE86444.1"/>
    <property type="molecule type" value="Genomic_DNA"/>
</dbReference>
<keyword evidence="2" id="KW-0813">Transport</keyword>
<gene>
    <name evidence="10" type="primary">Piso0_004934</name>
    <name evidence="10" type="ORF">GNLVRS01_PISO0N04303g</name>
</gene>
<dbReference type="Pfam" id="PF07690">
    <property type="entry name" value="MFS_1"/>
    <property type="match status" value="1"/>
</dbReference>
<proteinExistence type="inferred from homology"/>
<feature type="transmembrane region" description="Helical" evidence="8">
    <location>
        <begin position="295"/>
        <end position="314"/>
    </location>
</feature>
<feature type="transmembrane region" description="Helical" evidence="8">
    <location>
        <begin position="460"/>
        <end position="478"/>
    </location>
</feature>
<feature type="transmembrane region" description="Helical" evidence="8">
    <location>
        <begin position="484"/>
        <end position="505"/>
    </location>
</feature>
<evidence type="ECO:0000256" key="7">
    <source>
        <dbReference type="SAM" id="MobiDB-lite"/>
    </source>
</evidence>
<feature type="transmembrane region" description="Helical" evidence="8">
    <location>
        <begin position="394"/>
        <end position="413"/>
    </location>
</feature>
<evidence type="ECO:0000256" key="5">
    <source>
        <dbReference type="ARBA" id="ARBA00023136"/>
    </source>
</evidence>
<dbReference type="GO" id="GO:0022857">
    <property type="term" value="F:transmembrane transporter activity"/>
    <property type="evidence" value="ECO:0007669"/>
    <property type="project" value="InterPro"/>
</dbReference>
<dbReference type="FunCoup" id="G8Y0U1">
    <property type="interactions" value="174"/>
</dbReference>
<keyword evidence="5 8" id="KW-0472">Membrane</keyword>
<feature type="transmembrane region" description="Helical" evidence="8">
    <location>
        <begin position="63"/>
        <end position="82"/>
    </location>
</feature>
<dbReference type="InterPro" id="IPR036259">
    <property type="entry name" value="MFS_trans_sf"/>
</dbReference>
<feature type="compositionally biased region" description="Basic and acidic residues" evidence="7">
    <location>
        <begin position="29"/>
        <end position="45"/>
    </location>
</feature>
<dbReference type="Gene3D" id="1.20.1250.20">
    <property type="entry name" value="MFS general substrate transporter like domains"/>
    <property type="match status" value="1"/>
</dbReference>
<evidence type="ECO:0000313" key="10">
    <source>
        <dbReference type="EMBL" id="CCE86444.1"/>
    </source>
</evidence>
<feature type="transmembrane region" description="Helical" evidence="8">
    <location>
        <begin position="217"/>
        <end position="238"/>
    </location>
</feature>
<organism evidence="10 11">
    <name type="scientific">Pichia sorbitophila (strain ATCC MYA-4447 / BCRC 22081 / CBS 7064 / NBRC 10061 / NRRL Y-12695)</name>
    <name type="common">Hybrid yeast</name>
    <dbReference type="NCBI Taxonomy" id="559304"/>
    <lineage>
        <taxon>Eukaryota</taxon>
        <taxon>Fungi</taxon>
        <taxon>Dikarya</taxon>
        <taxon>Ascomycota</taxon>
        <taxon>Saccharomycotina</taxon>
        <taxon>Pichiomycetes</taxon>
        <taxon>Debaryomycetaceae</taxon>
        <taxon>Millerozyma</taxon>
    </lineage>
</organism>
<dbReference type="InParanoid" id="G8Y0U1"/>
<keyword evidence="4 8" id="KW-1133">Transmembrane helix</keyword>
<sequence length="514" mass="56070">MSVKIVNTEAHSSDGERSNSNEDLVSENGGKKRCPDDMSKQQSIEEHKEEPIFTVLTRGERRLLVSFLGLCSIWSPISNSVYFPALSELSRDFKVSSSTMNVSLVSYLVLQGTAPTVLAFFSDNYGRRPAVLWCLIAYSGVCVALNQINVFWGLVVLRCLQAAAVAPLVPIAFGMLGDICIPEERGRYVGLVSGIQLVGQGMGSLIGSGIIERFGWRGVFAFLAIGGGSTFAIAIFALPETNRRFVGNFTVAPRRFLNKSPIILLPHFRKRLTEDQGTLATRNPSVKNLIAPFKILSNANVFFLILPSGLQYAIWTMMLTTLATSLESNYDYTIIQVGLCYIAPGVGTFMGSILIGRFIDWNYRRKLASYNAQFADVPADTRPNFDGVAARLQFFNVSTILNIGFTALFGWGLEKHISVAPVLVASFMMSLSAMALMSAISTVLVDLYPEKGSASTSCMNFVRCLLAAAGSGALQSMIETIGEGGCFTVMIGLLILSSIVFIVILELRKKKARR</sequence>
<feature type="transmembrane region" description="Helical" evidence="8">
    <location>
        <begin position="188"/>
        <end position="211"/>
    </location>
</feature>
<feature type="transmembrane region" description="Helical" evidence="8">
    <location>
        <begin position="102"/>
        <end position="121"/>
    </location>
</feature>
<dbReference type="HOGENOM" id="CLU_008455_8_4_1"/>
<dbReference type="PROSITE" id="PS50850">
    <property type="entry name" value="MFS"/>
    <property type="match status" value="1"/>
</dbReference>
<dbReference type="GO" id="GO:0005886">
    <property type="term" value="C:plasma membrane"/>
    <property type="evidence" value="ECO:0007669"/>
    <property type="project" value="TreeGrafter"/>
</dbReference>
<evidence type="ECO:0000256" key="3">
    <source>
        <dbReference type="ARBA" id="ARBA00022692"/>
    </source>
</evidence>
<feature type="transmembrane region" description="Helical" evidence="8">
    <location>
        <begin position="334"/>
        <end position="356"/>
    </location>
</feature>
<keyword evidence="3 8" id="KW-0812">Transmembrane</keyword>
<feature type="compositionally biased region" description="Basic and acidic residues" evidence="7">
    <location>
        <begin position="11"/>
        <end position="20"/>
    </location>
</feature>
<dbReference type="STRING" id="559304.G8Y0U1"/>
<accession>G8Y0U1</accession>
<feature type="transmembrane region" description="Helical" evidence="8">
    <location>
        <begin position="155"/>
        <end position="176"/>
    </location>
</feature>
<evidence type="ECO:0000256" key="1">
    <source>
        <dbReference type="ARBA" id="ARBA00004141"/>
    </source>
</evidence>
<reference evidence="10 11" key="1">
    <citation type="journal article" date="2012" name="G3 (Bethesda)">
        <title>Pichia sorbitophila, an interspecies yeast hybrid reveals early steps of genome resolution following polyploidization.</title>
        <authorList>
            <person name="Leh Louis V."/>
            <person name="Despons L."/>
            <person name="Friedrich A."/>
            <person name="Martin T."/>
            <person name="Durrens P."/>
            <person name="Casaregola S."/>
            <person name="Neuveglise C."/>
            <person name="Fairhead C."/>
            <person name="Marck C."/>
            <person name="Cruz J.A."/>
            <person name="Straub M.L."/>
            <person name="Kugler V."/>
            <person name="Sacerdot C."/>
            <person name="Uzunov Z."/>
            <person name="Thierry A."/>
            <person name="Weiss S."/>
            <person name="Bleykasten C."/>
            <person name="De Montigny J."/>
            <person name="Jacques N."/>
            <person name="Jung P."/>
            <person name="Lemaire M."/>
            <person name="Mallet S."/>
            <person name="Morel G."/>
            <person name="Richard G.F."/>
            <person name="Sarkar A."/>
            <person name="Savel G."/>
            <person name="Schacherer J."/>
            <person name="Seret M.L."/>
            <person name="Talla E."/>
            <person name="Samson G."/>
            <person name="Jubin C."/>
            <person name="Poulain J."/>
            <person name="Vacherie B."/>
            <person name="Barbe V."/>
            <person name="Pelletier E."/>
            <person name="Sherman D.J."/>
            <person name="Westhof E."/>
            <person name="Weissenbach J."/>
            <person name="Baret P.V."/>
            <person name="Wincker P."/>
            <person name="Gaillardin C."/>
            <person name="Dujon B."/>
            <person name="Souciet J.L."/>
        </authorList>
    </citation>
    <scope>NUCLEOTIDE SEQUENCE [LARGE SCALE GENOMIC DNA]</scope>
    <source>
        <strain evidence="11">ATCC MYA-4447 / BCRC 22081 / CBS 7064 / NBRC 10061 / NRRL Y-12695</strain>
    </source>
</reference>
<evidence type="ECO:0000256" key="2">
    <source>
        <dbReference type="ARBA" id="ARBA00022448"/>
    </source>
</evidence>
<dbReference type="SUPFAM" id="SSF103473">
    <property type="entry name" value="MFS general substrate transporter"/>
    <property type="match status" value="1"/>
</dbReference>
<dbReference type="InterPro" id="IPR020846">
    <property type="entry name" value="MFS_dom"/>
</dbReference>
<keyword evidence="11" id="KW-1185">Reference proteome</keyword>
<protein>
    <submittedName>
        <fullName evidence="10">Piso0_004934 protein</fullName>
    </submittedName>
</protein>
<dbReference type="Proteomes" id="UP000005222">
    <property type="component" value="Chromosome N"/>
</dbReference>
<name>G8Y0U1_PICSO</name>
<feature type="transmembrane region" description="Helical" evidence="8">
    <location>
        <begin position="419"/>
        <end position="448"/>
    </location>
</feature>
<feature type="domain" description="Major facilitator superfamily (MFS) profile" evidence="9">
    <location>
        <begin position="64"/>
        <end position="509"/>
    </location>
</feature>
<dbReference type="eggNOG" id="KOG0255">
    <property type="taxonomic scope" value="Eukaryota"/>
</dbReference>